<sequence length="543" mass="57898">MAMTADSTSNHPTPRGSGFSGDGLSSPQLQRKNFPSPWSQVVRGESEPLSAAVNHPSSSSPPPCSLPEPTDSVFPSKAASTSSPAADNTMAAESPDANNGNAGRPKKLAWNKPSNGVVEVGPVMGAVSWPALSESTKPSPKSSLTDLSSSSTVSDGSTSGNQVPVISNLPQKLSTANANPNSNPNRTMPGRQRPKRGGNVSSGGGGPTQTNFTRPQQPPPPPPPPPFPVFPMPPNSFGNLVPPLPEPSPREPLYRGSNWENRPVGAFVPQSHSGSSSRRGNYGPRGDGNYHNNFGGRRDQDRVRDVHVQPPRGPPRGFVRPPPPNAATFVPPQSMRPFANPMGFPEYIYIPPMHMEALRGAGMPPFIPPAPVLMPVPEPSLAAMLIHQIEYYFSDANLVKDEFLKSNMDDQGWVPITLIASFPRVKSLTNNIQLILDSLRTSTVVEVQDDKVRRRSEWMKWIPTPSRVPTESGLSSPGGSSVDLLATSFQSITVEEGAANRSSLTGKANPVPEDAPGRHSSELTTQSQLSNGEAAEDMVSNQN</sequence>
<dbReference type="Proteomes" id="UP001164539">
    <property type="component" value="Chromosome 14"/>
</dbReference>
<evidence type="ECO:0000313" key="2">
    <source>
        <dbReference type="Proteomes" id="UP001164539"/>
    </source>
</evidence>
<evidence type="ECO:0000313" key="1">
    <source>
        <dbReference type="EMBL" id="KAJ4702176.1"/>
    </source>
</evidence>
<gene>
    <name evidence="1" type="ORF">OWV82_025293</name>
</gene>
<proteinExistence type="predicted"/>
<name>A0ACC1WTG1_MELAZ</name>
<keyword evidence="2" id="KW-1185">Reference proteome</keyword>
<accession>A0ACC1WTG1</accession>
<organism evidence="1 2">
    <name type="scientific">Melia azedarach</name>
    <name type="common">Chinaberry tree</name>
    <dbReference type="NCBI Taxonomy" id="155640"/>
    <lineage>
        <taxon>Eukaryota</taxon>
        <taxon>Viridiplantae</taxon>
        <taxon>Streptophyta</taxon>
        <taxon>Embryophyta</taxon>
        <taxon>Tracheophyta</taxon>
        <taxon>Spermatophyta</taxon>
        <taxon>Magnoliopsida</taxon>
        <taxon>eudicotyledons</taxon>
        <taxon>Gunneridae</taxon>
        <taxon>Pentapetalae</taxon>
        <taxon>rosids</taxon>
        <taxon>malvids</taxon>
        <taxon>Sapindales</taxon>
        <taxon>Meliaceae</taxon>
        <taxon>Melia</taxon>
    </lineage>
</organism>
<dbReference type="EMBL" id="CM051407">
    <property type="protein sequence ID" value="KAJ4702176.1"/>
    <property type="molecule type" value="Genomic_DNA"/>
</dbReference>
<protein>
    <submittedName>
        <fullName evidence="1">La-related protein 1C-like</fullName>
    </submittedName>
</protein>
<reference evidence="1 2" key="1">
    <citation type="journal article" date="2023" name="Science">
        <title>Complex scaffold remodeling in plant triterpene biosynthesis.</title>
        <authorList>
            <person name="De La Pena R."/>
            <person name="Hodgson H."/>
            <person name="Liu J.C."/>
            <person name="Stephenson M.J."/>
            <person name="Martin A.C."/>
            <person name="Owen C."/>
            <person name="Harkess A."/>
            <person name="Leebens-Mack J."/>
            <person name="Jimenez L.E."/>
            <person name="Osbourn A."/>
            <person name="Sattely E.S."/>
        </authorList>
    </citation>
    <scope>NUCLEOTIDE SEQUENCE [LARGE SCALE GENOMIC DNA]</scope>
    <source>
        <strain evidence="2">cv. JPN11</strain>
        <tissue evidence="1">Leaf</tissue>
    </source>
</reference>
<comment type="caution">
    <text evidence="1">The sequence shown here is derived from an EMBL/GenBank/DDBJ whole genome shotgun (WGS) entry which is preliminary data.</text>
</comment>